<dbReference type="EMBL" id="HE999757">
    <property type="protein sequence ID" value="CCO09877.2"/>
    <property type="molecule type" value="Genomic_DNA"/>
</dbReference>
<reference evidence="2" key="1">
    <citation type="journal article" date="2013" name="Genome Announc.">
        <title>Complete Chromosome Sequence of Carnobacterium maltaromaticum LMA 28.</title>
        <authorList>
            <person name="Cailliez-Grimal C."/>
            <person name="Chaillou S."/>
            <person name="Anba-Mondoloni J."/>
            <person name="Loux V."/>
            <person name="Afzal M.I."/>
            <person name="Rahman A."/>
            <person name="Kergourlay G."/>
            <person name="Champomier-Verges M.C."/>
            <person name="Zagorec M."/>
            <person name="Dalgaard P."/>
            <person name="Leisner J.J."/>
            <person name="Prevost H."/>
            <person name="Revol-Junelles A.M."/>
            <person name="Borges F."/>
        </authorList>
    </citation>
    <scope>NUCLEOTIDE SEQUENCE</scope>
    <source>
        <strain evidence="2">LMA28</strain>
    </source>
</reference>
<dbReference type="KEGG" id="cml:BN424_397"/>
<gene>
    <name evidence="1" type="ORF">BN424_397</name>
</gene>
<keyword evidence="2" id="KW-1185">Reference proteome</keyword>
<proteinExistence type="predicted"/>
<dbReference type="Proteomes" id="UP000000212">
    <property type="component" value="Chromosome"/>
</dbReference>
<organism evidence="1 2">
    <name type="scientific">Carnobacterium maltaromaticum LMA28</name>
    <dbReference type="NCBI Taxonomy" id="1234679"/>
    <lineage>
        <taxon>Bacteria</taxon>
        <taxon>Bacillati</taxon>
        <taxon>Bacillota</taxon>
        <taxon>Bacilli</taxon>
        <taxon>Lactobacillales</taxon>
        <taxon>Carnobacteriaceae</taxon>
        <taxon>Carnobacterium</taxon>
    </lineage>
</organism>
<dbReference type="STRING" id="1234679.BN424_397"/>
<protein>
    <submittedName>
        <fullName evidence="1">Uncharacterized protein</fullName>
    </submittedName>
</protein>
<dbReference type="AlphaFoldDB" id="K8E1V5"/>
<evidence type="ECO:0000313" key="2">
    <source>
        <dbReference type="Proteomes" id="UP000000212"/>
    </source>
</evidence>
<accession>K8E1V5</accession>
<name>K8E1V5_CARML</name>
<sequence length="38" mass="4597">MHKNLNNVTICIEVMVMDQKQRLAKILELLEEKKNYHK</sequence>
<evidence type="ECO:0000313" key="1">
    <source>
        <dbReference type="EMBL" id="CCO09877.2"/>
    </source>
</evidence>
<dbReference type="HOGENOM" id="CLU_3326153_0_0_9"/>